<reference evidence="2" key="1">
    <citation type="journal article" date="2022" name="bioRxiv">
        <title>Sequencing and chromosome-scale assembly of the giantPleurodeles waltlgenome.</title>
        <authorList>
            <person name="Brown T."/>
            <person name="Elewa A."/>
            <person name="Iarovenko S."/>
            <person name="Subramanian E."/>
            <person name="Araus A.J."/>
            <person name="Petzold A."/>
            <person name="Susuki M."/>
            <person name="Suzuki K.-i.T."/>
            <person name="Hayashi T."/>
            <person name="Toyoda A."/>
            <person name="Oliveira C."/>
            <person name="Osipova E."/>
            <person name="Leigh N.D."/>
            <person name="Simon A."/>
            <person name="Yun M.H."/>
        </authorList>
    </citation>
    <scope>NUCLEOTIDE SEQUENCE</scope>
    <source>
        <strain evidence="2">20211129_DDA</strain>
        <tissue evidence="2">Liver</tissue>
    </source>
</reference>
<proteinExistence type="predicted"/>
<gene>
    <name evidence="2" type="ORF">NDU88_001236</name>
</gene>
<dbReference type="Proteomes" id="UP001066276">
    <property type="component" value="Chromosome 10"/>
</dbReference>
<dbReference type="AlphaFoldDB" id="A0AAV7LX24"/>
<evidence type="ECO:0000313" key="2">
    <source>
        <dbReference type="EMBL" id="KAJ1096090.1"/>
    </source>
</evidence>
<dbReference type="EMBL" id="JANPWB010000014">
    <property type="protein sequence ID" value="KAJ1096090.1"/>
    <property type="molecule type" value="Genomic_DNA"/>
</dbReference>
<accession>A0AAV7LX24</accession>
<name>A0AAV7LX24_PLEWA</name>
<feature type="region of interest" description="Disordered" evidence="1">
    <location>
        <begin position="69"/>
        <end position="100"/>
    </location>
</feature>
<sequence>MLCPLVCHEPRIYSVGLSAGERDNNLLGHDPYRDLNNRGGESCGLTRWHLGQSPRPNINASHLMQALKKRRHTERNVRQAPAEETTKKRMDTLQHPTTEATMEDVREDNAAITKAYVEGAFGTLGEDITEI</sequence>
<protein>
    <submittedName>
        <fullName evidence="2">Uncharacterized protein</fullName>
    </submittedName>
</protein>
<keyword evidence="3" id="KW-1185">Reference proteome</keyword>
<evidence type="ECO:0000313" key="3">
    <source>
        <dbReference type="Proteomes" id="UP001066276"/>
    </source>
</evidence>
<evidence type="ECO:0000256" key="1">
    <source>
        <dbReference type="SAM" id="MobiDB-lite"/>
    </source>
</evidence>
<comment type="caution">
    <text evidence="2">The sequence shown here is derived from an EMBL/GenBank/DDBJ whole genome shotgun (WGS) entry which is preliminary data.</text>
</comment>
<organism evidence="2 3">
    <name type="scientific">Pleurodeles waltl</name>
    <name type="common">Iberian ribbed newt</name>
    <dbReference type="NCBI Taxonomy" id="8319"/>
    <lineage>
        <taxon>Eukaryota</taxon>
        <taxon>Metazoa</taxon>
        <taxon>Chordata</taxon>
        <taxon>Craniata</taxon>
        <taxon>Vertebrata</taxon>
        <taxon>Euteleostomi</taxon>
        <taxon>Amphibia</taxon>
        <taxon>Batrachia</taxon>
        <taxon>Caudata</taxon>
        <taxon>Salamandroidea</taxon>
        <taxon>Salamandridae</taxon>
        <taxon>Pleurodelinae</taxon>
        <taxon>Pleurodeles</taxon>
    </lineage>
</organism>